<evidence type="ECO:0000313" key="6">
    <source>
        <dbReference type="EMBL" id="PXF40775.1"/>
    </source>
</evidence>
<comment type="similarity">
    <text evidence="2">Belongs to the adenosylhomocysteinase family.</text>
</comment>
<evidence type="ECO:0000256" key="4">
    <source>
        <dbReference type="ARBA" id="ARBA00023027"/>
    </source>
</evidence>
<sequence>MLRDQYLQNPAHWCELVQEVVGVCEQISSGVHRLRQRESNGSLLFPAMSINDCITKSKIENIYGIKHSVANGLLCALDVMLAGKTVLICGFGDVCMGCAMAMKAAGARCLVGETDPVQALMAGMEGYQVTTIETVLSEVRVSDHTVLIWEMV</sequence>
<dbReference type="InterPro" id="IPR036291">
    <property type="entry name" value="NAD(P)-bd_dom_sf"/>
</dbReference>
<dbReference type="Gene3D" id="3.40.50.1480">
    <property type="entry name" value="Adenosylhomocysteinase-like"/>
    <property type="match status" value="1"/>
</dbReference>
<dbReference type="InterPro" id="IPR000043">
    <property type="entry name" value="Adenosylhomocysteinase-like"/>
</dbReference>
<dbReference type="Gene3D" id="3.40.50.720">
    <property type="entry name" value="NAD(P)-binding Rossmann-like Domain"/>
    <property type="match status" value="1"/>
</dbReference>
<keyword evidence="3" id="KW-0554">One-carbon metabolism</keyword>
<dbReference type="SUPFAM" id="SSF51735">
    <property type="entry name" value="NAD(P)-binding Rossmann-fold domains"/>
    <property type="match status" value="1"/>
</dbReference>
<dbReference type="PANTHER" id="PTHR23420">
    <property type="entry name" value="ADENOSYLHOMOCYSTEINASE"/>
    <property type="match status" value="1"/>
</dbReference>
<dbReference type="GO" id="GO:0006730">
    <property type="term" value="P:one-carbon metabolic process"/>
    <property type="evidence" value="ECO:0007669"/>
    <property type="project" value="UniProtKB-KW"/>
</dbReference>
<dbReference type="SUPFAM" id="SSF52283">
    <property type="entry name" value="Formate/glycerate dehydrogenase catalytic domain-like"/>
    <property type="match status" value="1"/>
</dbReference>
<proteinExistence type="inferred from homology"/>
<evidence type="ECO:0000313" key="7">
    <source>
        <dbReference type="Proteomes" id="UP000247409"/>
    </source>
</evidence>
<name>A0A2V3IFA5_9FLOR</name>
<protein>
    <submittedName>
        <fullName evidence="6">Adenosylhomocysteinase</fullName>
    </submittedName>
</protein>
<gene>
    <name evidence="6" type="ORF">BWQ96_09537</name>
</gene>
<reference evidence="6 7" key="1">
    <citation type="journal article" date="2018" name="Mol. Biol. Evol.">
        <title>Analysis of the draft genome of the red seaweed Gracilariopsis chorda provides insights into genome size evolution in Rhodophyta.</title>
        <authorList>
            <person name="Lee J."/>
            <person name="Yang E.C."/>
            <person name="Graf L."/>
            <person name="Yang J.H."/>
            <person name="Qiu H."/>
            <person name="Zel Zion U."/>
            <person name="Chan C.X."/>
            <person name="Stephens T.G."/>
            <person name="Weber A.P.M."/>
            <person name="Boo G.H."/>
            <person name="Boo S.M."/>
            <person name="Kim K.M."/>
            <person name="Shin Y."/>
            <person name="Jung M."/>
            <person name="Lee S.J."/>
            <person name="Yim H.S."/>
            <person name="Lee J.H."/>
            <person name="Bhattacharya D."/>
            <person name="Yoon H.S."/>
        </authorList>
    </citation>
    <scope>NUCLEOTIDE SEQUENCE [LARGE SCALE GENOMIC DNA]</scope>
    <source>
        <strain evidence="6 7">SKKU-2015</strain>
        <tissue evidence="6">Whole body</tissue>
    </source>
</reference>
<evidence type="ECO:0000259" key="5">
    <source>
        <dbReference type="SMART" id="SM00997"/>
    </source>
</evidence>
<dbReference type="InterPro" id="IPR042172">
    <property type="entry name" value="Adenosylhomocyst_ase-like_sf"/>
</dbReference>
<dbReference type="STRING" id="448386.A0A2V3IFA5"/>
<evidence type="ECO:0000256" key="3">
    <source>
        <dbReference type="ARBA" id="ARBA00022563"/>
    </source>
</evidence>
<feature type="domain" description="S-adenosyl-L-homocysteine hydrolase NAD binding" evidence="5">
    <location>
        <begin position="61"/>
        <end position="152"/>
    </location>
</feature>
<dbReference type="AlphaFoldDB" id="A0A2V3IFA5"/>
<comment type="caution">
    <text evidence="6">The sequence shown here is derived from an EMBL/GenBank/DDBJ whole genome shotgun (WGS) entry which is preliminary data.</text>
</comment>
<organism evidence="6 7">
    <name type="scientific">Gracilariopsis chorda</name>
    <dbReference type="NCBI Taxonomy" id="448386"/>
    <lineage>
        <taxon>Eukaryota</taxon>
        <taxon>Rhodophyta</taxon>
        <taxon>Florideophyceae</taxon>
        <taxon>Rhodymeniophycidae</taxon>
        <taxon>Gracilariales</taxon>
        <taxon>Gracilariaceae</taxon>
        <taxon>Gracilariopsis</taxon>
    </lineage>
</organism>
<evidence type="ECO:0000256" key="1">
    <source>
        <dbReference type="ARBA" id="ARBA00001911"/>
    </source>
</evidence>
<comment type="cofactor">
    <cofactor evidence="1">
        <name>NAD(+)</name>
        <dbReference type="ChEBI" id="CHEBI:57540"/>
    </cofactor>
</comment>
<keyword evidence="7" id="KW-1185">Reference proteome</keyword>
<dbReference type="Pfam" id="PF00670">
    <property type="entry name" value="AdoHcyase_NAD"/>
    <property type="match status" value="1"/>
</dbReference>
<dbReference type="OrthoDB" id="8300054at2759"/>
<dbReference type="GO" id="GO:0004013">
    <property type="term" value="F:adenosylhomocysteinase activity"/>
    <property type="evidence" value="ECO:0007669"/>
    <property type="project" value="TreeGrafter"/>
</dbReference>
<dbReference type="EMBL" id="NBIV01000261">
    <property type="protein sequence ID" value="PXF40775.1"/>
    <property type="molecule type" value="Genomic_DNA"/>
</dbReference>
<dbReference type="GO" id="GO:0005829">
    <property type="term" value="C:cytosol"/>
    <property type="evidence" value="ECO:0007669"/>
    <property type="project" value="TreeGrafter"/>
</dbReference>
<accession>A0A2V3IFA5</accession>
<keyword evidence="4" id="KW-0520">NAD</keyword>
<dbReference type="Proteomes" id="UP000247409">
    <property type="component" value="Unassembled WGS sequence"/>
</dbReference>
<evidence type="ECO:0000256" key="2">
    <source>
        <dbReference type="ARBA" id="ARBA00007122"/>
    </source>
</evidence>
<dbReference type="PANTHER" id="PTHR23420:SF0">
    <property type="entry name" value="ADENOSYLHOMOCYSTEINASE"/>
    <property type="match status" value="1"/>
</dbReference>
<dbReference type="SMART" id="SM00997">
    <property type="entry name" value="AdoHcyase_NAD"/>
    <property type="match status" value="1"/>
</dbReference>
<dbReference type="InterPro" id="IPR015878">
    <property type="entry name" value="Ado_hCys_hydrolase_NAD-bd"/>
</dbReference>
<dbReference type="GO" id="GO:0033353">
    <property type="term" value="P:S-adenosylmethionine cycle"/>
    <property type="evidence" value="ECO:0007669"/>
    <property type="project" value="TreeGrafter"/>
</dbReference>